<keyword evidence="1" id="KW-0472">Membrane</keyword>
<feature type="transmembrane region" description="Helical" evidence="1">
    <location>
        <begin position="89"/>
        <end position="108"/>
    </location>
</feature>
<sequence>MTHARRLSRLTSVATAVIAALLLQRALVADATSSLLVVAATLVAATVSAVLLWFRSSFEAHLVATLVAGVTGLGTLLSLTLGIPGSGRSSLTVSHAALLVLPLVVWTLQTTEHRQRSRLRRAARTYAP</sequence>
<dbReference type="Proteomes" id="UP000756387">
    <property type="component" value="Unassembled WGS sequence"/>
</dbReference>
<evidence type="ECO:0000256" key="1">
    <source>
        <dbReference type="SAM" id="Phobius"/>
    </source>
</evidence>
<evidence type="ECO:0000313" key="3">
    <source>
        <dbReference type="Proteomes" id="UP000756387"/>
    </source>
</evidence>
<keyword evidence="1" id="KW-1133">Transmembrane helix</keyword>
<reference evidence="2 3" key="1">
    <citation type="submission" date="2020-10" db="EMBL/GenBank/DDBJ databases">
        <title>Nocardioides sp. isolated from sludge.</title>
        <authorList>
            <person name="Zhang X."/>
        </authorList>
    </citation>
    <scope>NUCLEOTIDE SEQUENCE [LARGE SCALE GENOMIC DNA]</scope>
    <source>
        <strain evidence="2 3">Y6</strain>
    </source>
</reference>
<dbReference type="EMBL" id="JADCSA010000022">
    <property type="protein sequence ID" value="MBE7326004.1"/>
    <property type="molecule type" value="Genomic_DNA"/>
</dbReference>
<proteinExistence type="predicted"/>
<dbReference type="RefSeq" id="WP_193639336.1">
    <property type="nucleotide sequence ID" value="NZ_JADCSA010000022.1"/>
</dbReference>
<gene>
    <name evidence="2" type="ORF">IEQ44_15245</name>
</gene>
<keyword evidence="3" id="KW-1185">Reference proteome</keyword>
<name>A0ABR9RWP8_9ACTN</name>
<feature type="transmembrane region" description="Helical" evidence="1">
    <location>
        <begin position="35"/>
        <end position="54"/>
    </location>
</feature>
<protein>
    <recommendedName>
        <fullName evidence="4">Histidine kinase</fullName>
    </recommendedName>
</protein>
<feature type="transmembrane region" description="Helical" evidence="1">
    <location>
        <begin position="61"/>
        <end position="83"/>
    </location>
</feature>
<keyword evidence="1" id="KW-0812">Transmembrane</keyword>
<evidence type="ECO:0008006" key="4">
    <source>
        <dbReference type="Google" id="ProtNLM"/>
    </source>
</evidence>
<accession>A0ABR9RWP8</accession>
<comment type="caution">
    <text evidence="2">The sequence shown here is derived from an EMBL/GenBank/DDBJ whole genome shotgun (WGS) entry which is preliminary data.</text>
</comment>
<organism evidence="2 3">
    <name type="scientific">Nocardioides malaquae</name>
    <dbReference type="NCBI Taxonomy" id="2773426"/>
    <lineage>
        <taxon>Bacteria</taxon>
        <taxon>Bacillati</taxon>
        <taxon>Actinomycetota</taxon>
        <taxon>Actinomycetes</taxon>
        <taxon>Propionibacteriales</taxon>
        <taxon>Nocardioidaceae</taxon>
        <taxon>Nocardioides</taxon>
    </lineage>
</organism>
<evidence type="ECO:0000313" key="2">
    <source>
        <dbReference type="EMBL" id="MBE7326004.1"/>
    </source>
</evidence>